<feature type="compositionally biased region" description="Basic residues" evidence="1">
    <location>
        <begin position="259"/>
        <end position="272"/>
    </location>
</feature>
<evidence type="ECO:0000313" key="2">
    <source>
        <dbReference type="EMBL" id="CAB0042441.1"/>
    </source>
</evidence>
<dbReference type="AlphaFoldDB" id="A0A6H5IZP3"/>
<sequence length="279" mass="31664">MNDRAISLCNAPERVNDLRSRRHARARDLRYLPCIMRRAKNTSSRETRAAVQLGTYTRPDLLNSAAASAYIFRAICASRRVTHNMPRAIVIQTLVMRTCVKITSAHVVRNVMASTNICKSESGKVKISVYKSERDESSVIFLVKVSECERLPATLQQENVRRYTAKLFLASLAPCDVYYDNIFDSLRDMGHRSSGAYSTPTETRSIALKSTSAIRREDFPQGKKSRLLPRMRTIRRRARIMKRSRDRFIGSSRLSGPVHHNRPRTITTKKTKTTAAAST</sequence>
<keyword evidence="3" id="KW-1185">Reference proteome</keyword>
<feature type="region of interest" description="Disordered" evidence="1">
    <location>
        <begin position="250"/>
        <end position="279"/>
    </location>
</feature>
<accession>A0A6H5IZP3</accession>
<gene>
    <name evidence="2" type="ORF">TBRA_LOCUS14060</name>
</gene>
<evidence type="ECO:0000256" key="1">
    <source>
        <dbReference type="SAM" id="MobiDB-lite"/>
    </source>
</evidence>
<dbReference type="Proteomes" id="UP000479190">
    <property type="component" value="Unassembled WGS sequence"/>
</dbReference>
<reference evidence="2 3" key="1">
    <citation type="submission" date="2020-02" db="EMBL/GenBank/DDBJ databases">
        <authorList>
            <person name="Ferguson B K."/>
        </authorList>
    </citation>
    <scope>NUCLEOTIDE SEQUENCE [LARGE SCALE GENOMIC DNA]</scope>
</reference>
<dbReference type="EMBL" id="CADCXV010001194">
    <property type="protein sequence ID" value="CAB0042441.1"/>
    <property type="molecule type" value="Genomic_DNA"/>
</dbReference>
<protein>
    <submittedName>
        <fullName evidence="2">Uncharacterized protein</fullName>
    </submittedName>
</protein>
<evidence type="ECO:0000313" key="3">
    <source>
        <dbReference type="Proteomes" id="UP000479190"/>
    </source>
</evidence>
<organism evidence="2 3">
    <name type="scientific">Trichogramma brassicae</name>
    <dbReference type="NCBI Taxonomy" id="86971"/>
    <lineage>
        <taxon>Eukaryota</taxon>
        <taxon>Metazoa</taxon>
        <taxon>Ecdysozoa</taxon>
        <taxon>Arthropoda</taxon>
        <taxon>Hexapoda</taxon>
        <taxon>Insecta</taxon>
        <taxon>Pterygota</taxon>
        <taxon>Neoptera</taxon>
        <taxon>Endopterygota</taxon>
        <taxon>Hymenoptera</taxon>
        <taxon>Apocrita</taxon>
        <taxon>Proctotrupomorpha</taxon>
        <taxon>Chalcidoidea</taxon>
        <taxon>Trichogrammatidae</taxon>
        <taxon>Trichogramma</taxon>
    </lineage>
</organism>
<name>A0A6H5IZP3_9HYME</name>
<proteinExistence type="predicted"/>